<keyword evidence="6 7" id="KW-0472">Membrane</keyword>
<feature type="transmembrane region" description="Helical" evidence="7">
    <location>
        <begin position="45"/>
        <end position="74"/>
    </location>
</feature>
<dbReference type="InterPro" id="IPR035906">
    <property type="entry name" value="MetI-like_sf"/>
</dbReference>
<name>A0A1H2LGV9_9ACTN</name>
<evidence type="ECO:0000256" key="6">
    <source>
        <dbReference type="ARBA" id="ARBA00023136"/>
    </source>
</evidence>
<dbReference type="Gene3D" id="1.10.3720.10">
    <property type="entry name" value="MetI-like"/>
    <property type="match status" value="1"/>
</dbReference>
<dbReference type="InterPro" id="IPR000515">
    <property type="entry name" value="MetI-like"/>
</dbReference>
<dbReference type="RefSeq" id="WP_091072198.1">
    <property type="nucleotide sequence ID" value="NZ_LT629799.1"/>
</dbReference>
<feature type="transmembrane region" description="Helical" evidence="7">
    <location>
        <begin position="138"/>
        <end position="161"/>
    </location>
</feature>
<reference evidence="11" key="1">
    <citation type="submission" date="2016-10" db="EMBL/GenBank/DDBJ databases">
        <authorList>
            <person name="Varghese N."/>
            <person name="Submissions S."/>
        </authorList>
    </citation>
    <scope>NUCLEOTIDE SEQUENCE [LARGE SCALE GENOMIC DNA]</scope>
    <source>
        <strain evidence="11">DSM 21743</strain>
    </source>
</reference>
<evidence type="ECO:0000313" key="10">
    <source>
        <dbReference type="EMBL" id="SDU80072.1"/>
    </source>
</evidence>
<dbReference type="SUPFAM" id="SSF161098">
    <property type="entry name" value="MetI-like"/>
    <property type="match status" value="1"/>
</dbReference>
<keyword evidence="2 7" id="KW-0813">Transport</keyword>
<comment type="similarity">
    <text evidence="7">Belongs to the binding-protein-dependent transport system permease family.</text>
</comment>
<evidence type="ECO:0000256" key="5">
    <source>
        <dbReference type="ARBA" id="ARBA00022989"/>
    </source>
</evidence>
<keyword evidence="5 7" id="KW-1133">Transmembrane helix</keyword>
<feature type="region of interest" description="Disordered" evidence="8">
    <location>
        <begin position="1"/>
        <end position="38"/>
    </location>
</feature>
<sequence>MSSTRPTSRTGAAGVVEASRAGHVGDGTTPSPAGRRRHSTDAGPLPYVLVAPVIIFIAGLAFVPAVFTIVQSFFTVNALDPPTRFSGLSNFRNLLESDAIRSSAANTALYVVVGVTLSTVLGVAMAILLQRPFRGRSLVIAVLILPWALPGVVEGILWSGIFDPNAGLVTSVLGDLGLGGGQVLLGPNRVLTIVLIELVQVWQITPLSVLLVLAALQLIPDELYEAAQIDGCSRWGAIRQITLPLARPGIAVCMVQALVATLNVFDQPYVLNGAAATGATVTMQTYFVSFQNLDFGQGYALSLLITVVTLVGSLLIVKAVYRKVEL</sequence>
<dbReference type="PROSITE" id="PS50928">
    <property type="entry name" value="ABC_TM1"/>
    <property type="match status" value="1"/>
</dbReference>
<dbReference type="GO" id="GO:0005886">
    <property type="term" value="C:plasma membrane"/>
    <property type="evidence" value="ECO:0007669"/>
    <property type="project" value="UniProtKB-SubCell"/>
</dbReference>
<evidence type="ECO:0000256" key="2">
    <source>
        <dbReference type="ARBA" id="ARBA00022448"/>
    </source>
</evidence>
<feature type="compositionally biased region" description="Polar residues" evidence="8">
    <location>
        <begin position="1"/>
        <end position="10"/>
    </location>
</feature>
<feature type="transmembrane region" description="Helical" evidence="7">
    <location>
        <begin position="299"/>
        <end position="321"/>
    </location>
</feature>
<dbReference type="PANTHER" id="PTHR43005:SF1">
    <property type="entry name" value="SPERMIDINE_PUTRESCINE TRANSPORT SYSTEM PERMEASE PROTEIN"/>
    <property type="match status" value="1"/>
</dbReference>
<dbReference type="Proteomes" id="UP000198825">
    <property type="component" value="Chromosome I"/>
</dbReference>
<dbReference type="AlphaFoldDB" id="A0A1H2LGV9"/>
<comment type="subcellular location">
    <subcellularLocation>
        <location evidence="1 7">Cell membrane</location>
        <topology evidence="1 7">Multi-pass membrane protein</topology>
    </subcellularLocation>
</comment>
<organism evidence="10 11">
    <name type="scientific">Microlunatus sagamiharensis</name>
    <dbReference type="NCBI Taxonomy" id="546874"/>
    <lineage>
        <taxon>Bacteria</taxon>
        <taxon>Bacillati</taxon>
        <taxon>Actinomycetota</taxon>
        <taxon>Actinomycetes</taxon>
        <taxon>Propionibacteriales</taxon>
        <taxon>Propionibacteriaceae</taxon>
        <taxon>Microlunatus</taxon>
    </lineage>
</organism>
<dbReference type="CDD" id="cd06261">
    <property type="entry name" value="TM_PBP2"/>
    <property type="match status" value="1"/>
</dbReference>
<proteinExistence type="inferred from homology"/>
<gene>
    <name evidence="10" type="ORF">SAMN04488544_0109</name>
</gene>
<evidence type="ECO:0000256" key="8">
    <source>
        <dbReference type="SAM" id="MobiDB-lite"/>
    </source>
</evidence>
<accession>A0A1H2LGV9</accession>
<keyword evidence="3" id="KW-1003">Cell membrane</keyword>
<dbReference type="EMBL" id="LT629799">
    <property type="protein sequence ID" value="SDU80072.1"/>
    <property type="molecule type" value="Genomic_DNA"/>
</dbReference>
<dbReference type="PANTHER" id="PTHR43005">
    <property type="entry name" value="BLR7065 PROTEIN"/>
    <property type="match status" value="1"/>
</dbReference>
<evidence type="ECO:0000256" key="4">
    <source>
        <dbReference type="ARBA" id="ARBA00022692"/>
    </source>
</evidence>
<dbReference type="OrthoDB" id="34224at2"/>
<feature type="transmembrane region" description="Helical" evidence="7">
    <location>
        <begin position="198"/>
        <end position="219"/>
    </location>
</feature>
<keyword evidence="4 7" id="KW-0812">Transmembrane</keyword>
<dbReference type="STRING" id="546874.SAMN04488544_0109"/>
<feature type="domain" description="ABC transmembrane type-1" evidence="9">
    <location>
        <begin position="104"/>
        <end position="316"/>
    </location>
</feature>
<evidence type="ECO:0000259" key="9">
    <source>
        <dbReference type="PROSITE" id="PS50928"/>
    </source>
</evidence>
<feature type="transmembrane region" description="Helical" evidence="7">
    <location>
        <begin position="108"/>
        <end position="129"/>
    </location>
</feature>
<evidence type="ECO:0000256" key="1">
    <source>
        <dbReference type="ARBA" id="ARBA00004651"/>
    </source>
</evidence>
<evidence type="ECO:0000313" key="11">
    <source>
        <dbReference type="Proteomes" id="UP000198825"/>
    </source>
</evidence>
<dbReference type="GO" id="GO:0055085">
    <property type="term" value="P:transmembrane transport"/>
    <property type="evidence" value="ECO:0007669"/>
    <property type="project" value="InterPro"/>
</dbReference>
<dbReference type="Pfam" id="PF00528">
    <property type="entry name" value="BPD_transp_1"/>
    <property type="match status" value="1"/>
</dbReference>
<protein>
    <submittedName>
        <fullName evidence="10">Carbohydrate ABC transporter membrane protein 1, CUT1 family</fullName>
    </submittedName>
</protein>
<evidence type="ECO:0000256" key="7">
    <source>
        <dbReference type="RuleBase" id="RU363032"/>
    </source>
</evidence>
<keyword evidence="11" id="KW-1185">Reference proteome</keyword>
<evidence type="ECO:0000256" key="3">
    <source>
        <dbReference type="ARBA" id="ARBA00022475"/>
    </source>
</evidence>